<feature type="non-terminal residue" evidence="2">
    <location>
        <position position="1"/>
    </location>
</feature>
<dbReference type="EMBL" id="AJWZ01005014">
    <property type="protein sequence ID" value="EKC63760.1"/>
    <property type="molecule type" value="Genomic_DNA"/>
</dbReference>
<organism evidence="2">
    <name type="scientific">human gut metagenome</name>
    <dbReference type="NCBI Taxonomy" id="408170"/>
    <lineage>
        <taxon>unclassified sequences</taxon>
        <taxon>metagenomes</taxon>
        <taxon>organismal metagenomes</taxon>
    </lineage>
</organism>
<reference evidence="2" key="1">
    <citation type="journal article" date="2013" name="Environ. Microbiol.">
        <title>Microbiota from the distal guts of lean and obese adolescents exhibit partial functional redundancy besides clear differences in community structure.</title>
        <authorList>
            <person name="Ferrer M."/>
            <person name="Ruiz A."/>
            <person name="Lanza F."/>
            <person name="Haange S.B."/>
            <person name="Oberbach A."/>
            <person name="Till H."/>
            <person name="Bargiela R."/>
            <person name="Campoy C."/>
            <person name="Segura M.T."/>
            <person name="Richter M."/>
            <person name="von Bergen M."/>
            <person name="Seifert J."/>
            <person name="Suarez A."/>
        </authorList>
    </citation>
    <scope>NUCLEOTIDE SEQUENCE</scope>
</reference>
<dbReference type="AlphaFoldDB" id="K1TBB9"/>
<gene>
    <name evidence="2" type="ORF">OBE_07293</name>
</gene>
<evidence type="ECO:0000256" key="1">
    <source>
        <dbReference type="SAM" id="Phobius"/>
    </source>
</evidence>
<protein>
    <submittedName>
        <fullName evidence="2">Uncharacterized protein</fullName>
    </submittedName>
</protein>
<keyword evidence="1" id="KW-1133">Transmembrane helix</keyword>
<evidence type="ECO:0000313" key="2">
    <source>
        <dbReference type="EMBL" id="EKC63760.1"/>
    </source>
</evidence>
<proteinExistence type="predicted"/>
<name>K1TBB9_9ZZZZ</name>
<keyword evidence="1" id="KW-0812">Transmembrane</keyword>
<feature type="transmembrane region" description="Helical" evidence="1">
    <location>
        <begin position="191"/>
        <end position="211"/>
    </location>
</feature>
<comment type="caution">
    <text evidence="2">The sequence shown here is derived from an EMBL/GenBank/DDBJ whole genome shotgun (WGS) entry which is preliminary data.</text>
</comment>
<accession>K1TBB9</accession>
<keyword evidence="1" id="KW-0472">Membrane</keyword>
<sequence>GASISNGTMFEQNTSKIVGYTNLVLPTVSSASKITKDIASSGNVAILGGGIINFKDSEELENLGVTVENLVTASSTAFLRTDSSITSSSVTQNDKLLSGGEPIASAITKKINDEKTSKLILVANSMFASDWYVTLNSSSGNSSQVVAINFYNNRDLVINSVSYLTDREDNITIRKDTGVATYTATVQQDKIIRTIIIAVPVAIIILGIVVWQIRRRK</sequence>